<proteinExistence type="predicted"/>
<keyword evidence="2" id="KW-0812">Transmembrane</keyword>
<feature type="region of interest" description="Disordered" evidence="1">
    <location>
        <begin position="173"/>
        <end position="202"/>
    </location>
</feature>
<evidence type="ECO:0000256" key="1">
    <source>
        <dbReference type="SAM" id="MobiDB-lite"/>
    </source>
</evidence>
<dbReference type="PANTHER" id="PTHR34475">
    <property type="match status" value="1"/>
</dbReference>
<name>A0ABW4AWT2_9GAMM</name>
<feature type="compositionally biased region" description="Polar residues" evidence="1">
    <location>
        <begin position="185"/>
        <end position="198"/>
    </location>
</feature>
<evidence type="ECO:0000313" key="5">
    <source>
        <dbReference type="Proteomes" id="UP001597059"/>
    </source>
</evidence>
<gene>
    <name evidence="4" type="ORF">ACFQ45_02820</name>
</gene>
<keyword evidence="5" id="KW-1185">Reference proteome</keyword>
<dbReference type="InterPro" id="IPR010982">
    <property type="entry name" value="Lambda_DNA-bd_dom_sf"/>
</dbReference>
<dbReference type="Pfam" id="PF13464">
    <property type="entry name" value="RodZ_C"/>
    <property type="match status" value="1"/>
</dbReference>
<dbReference type="EMBL" id="JBHTMN010000004">
    <property type="protein sequence ID" value="MFD1382283.1"/>
    <property type="molecule type" value="Genomic_DNA"/>
</dbReference>
<dbReference type="Proteomes" id="UP001597059">
    <property type="component" value="Unassembled WGS sequence"/>
</dbReference>
<feature type="domain" description="Cytoskeleton protein RodZ-like C-terminal" evidence="3">
    <location>
        <begin position="251"/>
        <end position="322"/>
    </location>
</feature>
<dbReference type="RefSeq" id="WP_377365127.1">
    <property type="nucleotide sequence ID" value="NZ_JBHTMN010000004.1"/>
</dbReference>
<protein>
    <submittedName>
        <fullName evidence="4">RodZ domain-containing protein</fullName>
    </submittedName>
</protein>
<keyword evidence="2" id="KW-1133">Transmembrane helix</keyword>
<dbReference type="InterPro" id="IPR050400">
    <property type="entry name" value="Bact_Cytoskel_RodZ"/>
</dbReference>
<keyword evidence="2" id="KW-0472">Membrane</keyword>
<evidence type="ECO:0000259" key="3">
    <source>
        <dbReference type="Pfam" id="PF13464"/>
    </source>
</evidence>
<sequence>MNTELEIDNVQQQHDEATTDIGRLLKSKRLALNLQERDLATELKISIEKVYALENNEFERFRSATFARGYIKSYCRHVQMDYRPILKAFDVQQSDRESNLRPVDNVGSQSSAKDPIVYIVSGILIAIVVFVAFWWPTFTAESETESAANPQQTESVQEPVEDLPDEQDLDMVASGSEAPAEEISDTTPVEQVTTSQPDDSGVVTGLSAETIALLEDAGVDPEAVVAATREPEAPVVPEISQEPAYRNDIEVRFSADCWVEVRDNTGTILFSGVRSAGSTLKLDGEAPYKVVLGYARGVKDFIYKGESFDFSSYVRKDLARFELN</sequence>
<reference evidence="5" key="1">
    <citation type="journal article" date="2019" name="Int. J. Syst. Evol. Microbiol.">
        <title>The Global Catalogue of Microorganisms (GCM) 10K type strain sequencing project: providing services to taxonomists for standard genome sequencing and annotation.</title>
        <authorList>
            <consortium name="The Broad Institute Genomics Platform"/>
            <consortium name="The Broad Institute Genome Sequencing Center for Infectious Disease"/>
            <person name="Wu L."/>
            <person name="Ma J."/>
        </authorList>
    </citation>
    <scope>NUCLEOTIDE SEQUENCE [LARGE SCALE GENOMIC DNA]</scope>
    <source>
        <strain evidence="5">JCM 30774</strain>
    </source>
</reference>
<accession>A0ABW4AWT2</accession>
<evidence type="ECO:0000313" key="4">
    <source>
        <dbReference type="EMBL" id="MFD1382283.1"/>
    </source>
</evidence>
<feature type="transmembrane region" description="Helical" evidence="2">
    <location>
        <begin position="116"/>
        <end position="135"/>
    </location>
</feature>
<dbReference type="PANTHER" id="PTHR34475:SF1">
    <property type="entry name" value="CYTOSKELETON PROTEIN RODZ"/>
    <property type="match status" value="1"/>
</dbReference>
<dbReference type="Gene3D" id="1.10.260.40">
    <property type="entry name" value="lambda repressor-like DNA-binding domains"/>
    <property type="match status" value="1"/>
</dbReference>
<comment type="caution">
    <text evidence="4">The sequence shown here is derived from an EMBL/GenBank/DDBJ whole genome shotgun (WGS) entry which is preliminary data.</text>
</comment>
<dbReference type="Pfam" id="PF13413">
    <property type="entry name" value="HTH_25"/>
    <property type="match status" value="1"/>
</dbReference>
<organism evidence="4 5">
    <name type="scientific">Rhodanobacter aciditrophus</name>
    <dbReference type="NCBI Taxonomy" id="1623218"/>
    <lineage>
        <taxon>Bacteria</taxon>
        <taxon>Pseudomonadati</taxon>
        <taxon>Pseudomonadota</taxon>
        <taxon>Gammaproteobacteria</taxon>
        <taxon>Lysobacterales</taxon>
        <taxon>Rhodanobacteraceae</taxon>
        <taxon>Rhodanobacter</taxon>
    </lineage>
</organism>
<dbReference type="InterPro" id="IPR025194">
    <property type="entry name" value="RodZ-like_C"/>
</dbReference>
<evidence type="ECO:0000256" key="2">
    <source>
        <dbReference type="SAM" id="Phobius"/>
    </source>
</evidence>